<evidence type="ECO:0008006" key="3">
    <source>
        <dbReference type="Google" id="ProtNLM"/>
    </source>
</evidence>
<accession>A0ABV1ENW3</accession>
<dbReference type="RefSeq" id="WP_349139876.1">
    <property type="nucleotide sequence ID" value="NZ_JBBMFT010000003.1"/>
</dbReference>
<keyword evidence="2" id="KW-1185">Reference proteome</keyword>
<sequence length="697" mass="76594">MTPPKTPFSTRMSGSAKETERRIRALFTVHRRPALVLLLAAAGLIGMCGTLVSCRSTPPAVSLTMATQYYDAMDNYVEIPAFTLSSGDLPAGARAANESLALLNSQYQSILAAPYNQVGGNHCILYPTVTERYDSLVFYLDGSSSGNDGDVYTLTYDRQEDRLVELDEALTLAGVSETELCRGAEVYLASSLDKESGLAARDASVTGFRLRADGGADFYLTCLVDDADPAEDWYDGWLHLLVYRDRTYRHYNCHAGPVDPDALLVPAEELTALDTPLWYEWGPSGSEPEGGFALTDIPEPVQQQAQTYLAQQGCDGPPDRLLLHTAFTDLSGLSWAEGWAGCDAVESYQLIYTQLDTTSAVDLVFLRRGTDYSYLGVFASGDFCAVEPTRLAAVGPYNWKVRNVLLDAGAITEQPDTAAMLQDTPMPQSALMSLLTFYYDQQGAHNQGAPVFFADTPPLSVQDGATRIDRTEFTGLYFLYESQGVAYIVEKSRYENGAWTALEPTQVVLRLQMDETFSAVLGEGSPTEHTTSAILEQSYQLMDGDVAFWRLGHPIPAGPGNSGIQFMGDPPHSILLLEDRAPTSDGYAWYRLEWNDLTAVCSVSKTDFHSLDDVDFYSIDSITTTRADIVTTRGIGIGSTRAEVEEAYGDALYDTPYWDETGDYLWYCRRADGYGAAILFYFDGDTVSRMSLEHHST</sequence>
<organism evidence="1 2">
    <name type="scientific">Flavonifractor hominis</name>
    <dbReference type="NCBI Taxonomy" id="3133178"/>
    <lineage>
        <taxon>Bacteria</taxon>
        <taxon>Bacillati</taxon>
        <taxon>Bacillota</taxon>
        <taxon>Clostridia</taxon>
        <taxon>Eubacteriales</taxon>
        <taxon>Oscillospiraceae</taxon>
        <taxon>Flavonifractor</taxon>
    </lineage>
</organism>
<evidence type="ECO:0000313" key="1">
    <source>
        <dbReference type="EMBL" id="MEQ2456284.1"/>
    </source>
</evidence>
<gene>
    <name evidence="1" type="ORF">WMO45_07095</name>
</gene>
<name>A0ABV1ENW3_9FIRM</name>
<evidence type="ECO:0000313" key="2">
    <source>
        <dbReference type="Proteomes" id="UP001440599"/>
    </source>
</evidence>
<comment type="caution">
    <text evidence="1">The sequence shown here is derived from an EMBL/GenBank/DDBJ whole genome shotgun (WGS) entry which is preliminary data.</text>
</comment>
<reference evidence="1 2" key="1">
    <citation type="submission" date="2024-03" db="EMBL/GenBank/DDBJ databases">
        <title>Human intestinal bacterial collection.</title>
        <authorList>
            <person name="Pauvert C."/>
            <person name="Hitch T.C.A."/>
            <person name="Clavel T."/>
        </authorList>
    </citation>
    <scope>NUCLEOTIDE SEQUENCE [LARGE SCALE GENOMIC DNA]</scope>
    <source>
        <strain evidence="1 2">CLA-AP-H34</strain>
    </source>
</reference>
<protein>
    <recommendedName>
        <fullName evidence="3">DUF4340 domain-containing protein</fullName>
    </recommendedName>
</protein>
<dbReference type="EMBL" id="JBBMFT010000003">
    <property type="protein sequence ID" value="MEQ2456284.1"/>
    <property type="molecule type" value="Genomic_DNA"/>
</dbReference>
<proteinExistence type="predicted"/>
<dbReference type="Proteomes" id="UP001440599">
    <property type="component" value="Unassembled WGS sequence"/>
</dbReference>